<dbReference type="Pfam" id="PF00248">
    <property type="entry name" value="Aldo_ket_red"/>
    <property type="match status" value="1"/>
</dbReference>
<proteinExistence type="predicted"/>
<dbReference type="Proteomes" id="UP001165089">
    <property type="component" value="Unassembled WGS sequence"/>
</dbReference>
<dbReference type="InterPro" id="IPR023210">
    <property type="entry name" value="NADP_OxRdtase_dom"/>
</dbReference>
<accession>A0ABQ5Q702</accession>
<dbReference type="RefSeq" id="WP_285725103.1">
    <property type="nucleotide sequence ID" value="NZ_BSDD01000003.1"/>
</dbReference>
<protein>
    <submittedName>
        <fullName evidence="2">Aryl-alcohol dehydrogenase</fullName>
    </submittedName>
</protein>
<dbReference type="Gene3D" id="3.20.20.100">
    <property type="entry name" value="NADP-dependent oxidoreductase domain"/>
    <property type="match status" value="1"/>
</dbReference>
<dbReference type="EMBL" id="BSDD01000003">
    <property type="protein sequence ID" value="GLH70398.1"/>
    <property type="molecule type" value="Genomic_DNA"/>
</dbReference>
<dbReference type="InterPro" id="IPR036812">
    <property type="entry name" value="NAD(P)_OxRdtase_dom_sf"/>
</dbReference>
<sequence>MASAPVPTLVPEGSSRLALGTMRLLDGGRSPGELAAFLAQAADLGLAVLDSADIYGAGAVEPALGAAFRAAPGLRDRFRIVGKCGIRLVSEASPRVAVKHYDTSRSHVRAAVEGSLRALGTDRLDLLLIHRPDPLMDAHGLAVTLGELVAEGKVLALGVSNFLPAQADLLQARLTLPLAAHQIEASLWRPEPLLDGTLDHAQVRGMQVMAWSPLGGGRAPSAALALALAKLGEALGLTPAQVALAWLARHPSGLLPVVGTGRLDRLREAVAAMACILDREAWFGLLEAARGKPVA</sequence>
<evidence type="ECO:0000313" key="2">
    <source>
        <dbReference type="EMBL" id="GLH70398.1"/>
    </source>
</evidence>
<name>A0ABQ5Q702_9BACT</name>
<feature type="domain" description="NADP-dependent oxidoreductase" evidence="1">
    <location>
        <begin position="16"/>
        <end position="281"/>
    </location>
</feature>
<dbReference type="SUPFAM" id="SSF51430">
    <property type="entry name" value="NAD(P)-linked oxidoreductase"/>
    <property type="match status" value="1"/>
</dbReference>
<dbReference type="PANTHER" id="PTHR43364">
    <property type="entry name" value="NADH-SPECIFIC METHYLGLYOXAL REDUCTASE-RELATED"/>
    <property type="match status" value="1"/>
</dbReference>
<gene>
    <name evidence="2" type="ORF">GETHPA_19310</name>
</gene>
<evidence type="ECO:0000259" key="1">
    <source>
        <dbReference type="Pfam" id="PF00248"/>
    </source>
</evidence>
<keyword evidence="3" id="KW-1185">Reference proteome</keyword>
<dbReference type="PANTHER" id="PTHR43364:SF1">
    <property type="entry name" value="OXIDOREDUCTASE YDHF"/>
    <property type="match status" value="1"/>
</dbReference>
<reference evidence="2 3" key="1">
    <citation type="journal article" date="2023" name="Antonie Van Leeuwenhoek">
        <title>Mesoterricola silvestris gen. nov., sp. nov., Mesoterricola sediminis sp. nov., Geothrix oryzae sp. nov., Geothrix edaphica sp. nov., Geothrix rubra sp. nov., and Geothrix limicola sp. nov., six novel members of Acidobacteriota isolated from soils.</title>
        <authorList>
            <person name="Itoh H."/>
            <person name="Sugisawa Y."/>
            <person name="Mise K."/>
            <person name="Xu Z."/>
            <person name="Kuniyasu M."/>
            <person name="Ushijima N."/>
            <person name="Kawano K."/>
            <person name="Kobayashi E."/>
            <person name="Shiratori Y."/>
            <person name="Masuda Y."/>
            <person name="Senoo K."/>
        </authorList>
    </citation>
    <scope>NUCLEOTIDE SEQUENCE [LARGE SCALE GENOMIC DNA]</scope>
    <source>
        <strain evidence="2 3">Red803</strain>
    </source>
</reference>
<comment type="caution">
    <text evidence="2">The sequence shown here is derived from an EMBL/GenBank/DDBJ whole genome shotgun (WGS) entry which is preliminary data.</text>
</comment>
<dbReference type="InterPro" id="IPR050523">
    <property type="entry name" value="AKR_Detox_Biosynth"/>
</dbReference>
<dbReference type="PRINTS" id="PR00069">
    <property type="entry name" value="ALDKETRDTASE"/>
</dbReference>
<evidence type="ECO:0000313" key="3">
    <source>
        <dbReference type="Proteomes" id="UP001165089"/>
    </source>
</evidence>
<organism evidence="2 3">
    <name type="scientific">Geothrix rubra</name>
    <dbReference type="NCBI Taxonomy" id="2927977"/>
    <lineage>
        <taxon>Bacteria</taxon>
        <taxon>Pseudomonadati</taxon>
        <taxon>Acidobacteriota</taxon>
        <taxon>Holophagae</taxon>
        <taxon>Holophagales</taxon>
        <taxon>Holophagaceae</taxon>
        <taxon>Geothrix</taxon>
    </lineage>
</organism>
<dbReference type="InterPro" id="IPR020471">
    <property type="entry name" value="AKR"/>
</dbReference>